<gene>
    <name evidence="4" type="ORF">SAMN04487996_1126</name>
</gene>
<dbReference type="Proteomes" id="UP000198748">
    <property type="component" value="Unassembled WGS sequence"/>
</dbReference>
<keyword evidence="5" id="KW-1185">Reference proteome</keyword>
<evidence type="ECO:0000256" key="1">
    <source>
        <dbReference type="SAM" id="MobiDB-lite"/>
    </source>
</evidence>
<feature type="region of interest" description="Disordered" evidence="1">
    <location>
        <begin position="1698"/>
        <end position="1728"/>
    </location>
</feature>
<dbReference type="STRING" id="659014.SAMN04487996_1126"/>
<dbReference type="InterPro" id="IPR026444">
    <property type="entry name" value="Secre_tail"/>
</dbReference>
<evidence type="ECO:0000313" key="4">
    <source>
        <dbReference type="EMBL" id="SDF71433.1"/>
    </source>
</evidence>
<dbReference type="InterPro" id="IPR011042">
    <property type="entry name" value="6-blade_b-propeller_TolB-like"/>
</dbReference>
<evidence type="ECO:0000259" key="3">
    <source>
        <dbReference type="Pfam" id="PF19081"/>
    </source>
</evidence>
<evidence type="ECO:0000313" key="5">
    <source>
        <dbReference type="Proteomes" id="UP000198748"/>
    </source>
</evidence>
<accession>A0A1G7NBL6</accession>
<dbReference type="PANTHER" id="PTHR35580">
    <property type="entry name" value="CELL SURFACE GLYCOPROTEIN (S-LAYER PROTEIN)-LIKE PROTEIN"/>
    <property type="match status" value="1"/>
</dbReference>
<dbReference type="InterPro" id="IPR052918">
    <property type="entry name" value="Motility_Chemotaxis_Reg"/>
</dbReference>
<dbReference type="EMBL" id="FNAN01000012">
    <property type="protein sequence ID" value="SDF71433.1"/>
    <property type="molecule type" value="Genomic_DNA"/>
</dbReference>
<name>A0A1G7NBL6_9BACT</name>
<dbReference type="Pfam" id="PF18962">
    <property type="entry name" value="Por_Secre_tail"/>
    <property type="match status" value="1"/>
</dbReference>
<evidence type="ECO:0000259" key="2">
    <source>
        <dbReference type="Pfam" id="PF18962"/>
    </source>
</evidence>
<dbReference type="NCBIfam" id="TIGR04183">
    <property type="entry name" value="Por_Secre_tail"/>
    <property type="match status" value="1"/>
</dbReference>
<proteinExistence type="predicted"/>
<organism evidence="4 5">
    <name type="scientific">Dyadobacter soli</name>
    <dbReference type="NCBI Taxonomy" id="659014"/>
    <lineage>
        <taxon>Bacteria</taxon>
        <taxon>Pseudomonadati</taxon>
        <taxon>Bacteroidota</taxon>
        <taxon>Cytophagia</taxon>
        <taxon>Cytophagales</taxon>
        <taxon>Spirosomataceae</taxon>
        <taxon>Dyadobacter</taxon>
    </lineage>
</organism>
<dbReference type="Gene3D" id="2.120.10.30">
    <property type="entry name" value="TolB, C-terminal domain"/>
    <property type="match status" value="1"/>
</dbReference>
<dbReference type="InterPro" id="IPR010620">
    <property type="entry name" value="SBBP_repeat"/>
</dbReference>
<feature type="domain" description="Ig-like" evidence="3">
    <location>
        <begin position="562"/>
        <end position="633"/>
    </location>
</feature>
<sequence length="1977" mass="203350">MLLVAFTAQSQDVVLDWAKAFQSTAPGANSNGAIRSLGYGVATDGAGNVYISGYWDGTIDLDPGAGTSIQQSLNGNGAFIVKLSPSGNLIWQKTFSPGITSYGLHADGAGNVYSVGYFFNTVDFNPSPTVTANLTSAGGGDPYILKLNANGDYVWAQRMGGTGTEYSHDVDVDASGNVYVAGYLSSPSSSFPGLPNVASAGGTDGFVAKLNSAGTFQWVKTLGGPNNDNINGIDVDASGNVYASGNVGGAATGMGNIPDAGAAVVKLNGVNGNTVWATGTPGSSRGVEADPSGNVYITGNLNTSGNLVKLNSAGAVQWTKAIGSGTAKLSLGPDNNVYVTGTYLQATSQIGSFTLPSSSNQSTFASKIDASGEVLWAKGFTGSGAATPLFVNTDASGAVYVSGAFAQTVDFDPSDCVANLTNTTAQNTAFVVKLRPGGLPAGFAVSATSLSPLSQSACSLGVPNLVNGNAVGVTFPSGFSTTLSYQWQKATSTSGPWEDMPGEVFKDMQPLASSETLYYRRIVKAALNTCGDTQGVDTSAVATVNVGTAVAPTANADGPQWYVCGPGNNTVSLAGSATGGAGGFSYAWYAGNTSGTPVSTAANYTTGAVTQATTYTLKVTDGAGCVDTDQVTVVPAVANAGADASFCQGAAGVQIGTAPVASPSVKYAWTLSSGATATTLSCTNCAQPIANPTAATTYRLTVTTTKKDGTTCSTFDNVVVAPVTAPGGVLAFAGPDQTICTNSTVQLGVATDASYTYTWGNGAYLSATNIARPTFTAGSSGLPNCAENYILTAVKNGCAFEDEVKVSVINAQTSDSGDTECGPRWVYHEGFPNCPQAVYTWTVVSGDGDILQTRNNGEEAYLRTNGAIGDSAIFRRTVTLNGVSCSTDMTIKVCDGGCDVEIKTISSQGCPKVFPGEELRLAPIYPVSDDWNYRWSPANLVDNPSAREVRVLSSSPATITLTIVNKYDASITCSDSIEINPAGATQPVVTLTDKAICYDSPTQIGSLVSGGLKYKWLPAIGLDNDSIANPTAKLTADQQYIVRIEDSTFGCVTTDTVNVTVAQVIANAGIDRTICNGATVTLGSPAPEGTNWTYSWEPSGAAWTNGTNGTMPQPQVEFSATGSQTFILTVSDPASGCVDVDSVTLKNELTPGEYTGSGVTICEGEEIQLGKEPIPGAIYSWTGAGLSCTNCSNPIATPTASTTYTLQVSYPGCSAPMIDQVTVTVNPIGNLALIDKTVCPAGPIAIGYGSTGNPAAPAGATYAWSPSAGLSSATVANPTATVTTETTYSVTVTLPGGCTFTDEVKVSPSANAGSDAVICAGESTVIGTPAIAGATYAWTGAGIVGAANIAQPSVRPTTTTTYTVSVTLNGCTTTDQVVVTVNTPANFNITGNTAICVGGNTTLSLVGAPAANTRWQWSPTTGVTSPNATSTTIVANSTQTYRLTQTNLQTGCSNFKEVVVVVSPNTIAATTTPLAVCEGTSTPLPLSVTSTGNYQYVWSPATGLSNAFVASPTVTASTNRTYNVVITDTQSGCQLALSVPVTVKPALECLPPVALSGNVYHDANALVDVTVNSTATAAIPALYVSLIDSTGAILNTIPVNSNGSYDFGLVNPATYSIVLHQNPAGSTTSGLPSGWMNTGENLGTGPGSDAAVNGILTGVIVRNQNVTNANFGIQQPPLAEPKIYVIDQPAVDQEITLNGTHVSTGPGTSSPAQMTGSDPEDGVLNGDGKNRTVVITTLADHGELWYNGVLVKTGQVIPNYDPALMTIKLTGTNYTSIIYQYAYVDQAGVQSPPTTYQISWGKPLPVTLISFDAKAVEQTAVLTWATTEETNSDRFEIQRSFNGKKWETIGSVDAQGESAATVQYSFKDTKPANGDNYYRLKMIDHDLTFTYSGIRSATFDGKLSLVVYPNPAHEAISVNTDHGLVKLVSIFDKNGVKVHSGNQARSINVKGLQSGAYVLTVTFTDGSSKSQNLVIVK</sequence>
<dbReference type="Pfam" id="PF19081">
    <property type="entry name" value="Ig_7"/>
    <property type="match status" value="1"/>
</dbReference>
<protein>
    <submittedName>
        <fullName evidence="4">Por secretion system C-terminal sorting domain-containing protein</fullName>
    </submittedName>
</protein>
<dbReference type="SUPFAM" id="SSF101898">
    <property type="entry name" value="NHL repeat"/>
    <property type="match status" value="1"/>
</dbReference>
<dbReference type="Gene3D" id="2.60.40.10">
    <property type="entry name" value="Immunoglobulins"/>
    <property type="match status" value="3"/>
</dbReference>
<reference evidence="5" key="1">
    <citation type="submission" date="2016-10" db="EMBL/GenBank/DDBJ databases">
        <authorList>
            <person name="Varghese N."/>
            <person name="Submissions S."/>
        </authorList>
    </citation>
    <scope>NUCLEOTIDE SEQUENCE [LARGE SCALE GENOMIC DNA]</scope>
    <source>
        <strain evidence="5">DSM 25329</strain>
    </source>
</reference>
<feature type="domain" description="Secretion system C-terminal sorting" evidence="2">
    <location>
        <begin position="1907"/>
        <end position="1975"/>
    </location>
</feature>
<feature type="compositionally biased region" description="Polar residues" evidence="1">
    <location>
        <begin position="1698"/>
        <end position="1716"/>
    </location>
</feature>
<dbReference type="PANTHER" id="PTHR35580:SF1">
    <property type="entry name" value="PHYTASE-LIKE DOMAIN-CONTAINING PROTEIN"/>
    <property type="match status" value="1"/>
</dbReference>
<dbReference type="Pfam" id="PF06739">
    <property type="entry name" value="SBBP"/>
    <property type="match status" value="1"/>
</dbReference>
<dbReference type="InterPro" id="IPR013783">
    <property type="entry name" value="Ig-like_fold"/>
</dbReference>
<dbReference type="InterPro" id="IPR044023">
    <property type="entry name" value="Ig_7"/>
</dbReference>